<keyword evidence="10" id="KW-1185">Reference proteome</keyword>
<accession>A0A7G8BMZ7</accession>
<comment type="similarity">
    <text evidence="1">Belongs to the thioredoxin family. DsbA subfamily.</text>
</comment>
<dbReference type="AlphaFoldDB" id="A0A7G8BMZ7"/>
<dbReference type="RefSeq" id="WP_186745657.1">
    <property type="nucleotide sequence ID" value="NZ_CP060394.1"/>
</dbReference>
<feature type="compositionally biased region" description="Low complexity" evidence="6">
    <location>
        <begin position="33"/>
        <end position="46"/>
    </location>
</feature>
<dbReference type="Pfam" id="PF13462">
    <property type="entry name" value="Thioredoxin_4"/>
    <property type="match status" value="1"/>
</dbReference>
<dbReference type="GO" id="GO:0016491">
    <property type="term" value="F:oxidoreductase activity"/>
    <property type="evidence" value="ECO:0007669"/>
    <property type="project" value="UniProtKB-KW"/>
</dbReference>
<evidence type="ECO:0000256" key="7">
    <source>
        <dbReference type="SAM" id="SignalP"/>
    </source>
</evidence>
<keyword evidence="5" id="KW-0676">Redox-active center</keyword>
<dbReference type="PANTHER" id="PTHR13887">
    <property type="entry name" value="GLUTATHIONE S-TRANSFERASE KAPPA"/>
    <property type="match status" value="1"/>
</dbReference>
<reference evidence="9 10" key="1">
    <citation type="submission" date="2020-08" db="EMBL/GenBank/DDBJ databases">
        <title>Edaphobacter telluris sp. nov. and Acidobacterium dinghuensis sp. nov., two acidobacteria isolated from forest soil.</title>
        <authorList>
            <person name="Fu J."/>
            <person name="Qiu L."/>
        </authorList>
    </citation>
    <scope>NUCLEOTIDE SEQUENCE [LARGE SCALE GENOMIC DNA]</scope>
    <source>
        <strain evidence="9">4Y35</strain>
    </source>
</reference>
<dbReference type="InterPro" id="IPR013766">
    <property type="entry name" value="Thioredoxin_domain"/>
</dbReference>
<keyword evidence="3" id="KW-0560">Oxidoreductase</keyword>
<evidence type="ECO:0000256" key="1">
    <source>
        <dbReference type="ARBA" id="ARBA00005791"/>
    </source>
</evidence>
<feature type="region of interest" description="Disordered" evidence="6">
    <location>
        <begin position="30"/>
        <end position="62"/>
    </location>
</feature>
<dbReference type="PANTHER" id="PTHR13887:SF14">
    <property type="entry name" value="DISULFIDE BOND FORMATION PROTEIN D"/>
    <property type="match status" value="1"/>
</dbReference>
<evidence type="ECO:0000256" key="5">
    <source>
        <dbReference type="ARBA" id="ARBA00023284"/>
    </source>
</evidence>
<feature type="signal peptide" evidence="7">
    <location>
        <begin position="1"/>
        <end position="20"/>
    </location>
</feature>
<gene>
    <name evidence="9" type="ORF">H7849_08425</name>
</gene>
<dbReference type="InterPro" id="IPR012336">
    <property type="entry name" value="Thioredoxin-like_fold"/>
</dbReference>
<evidence type="ECO:0000313" key="9">
    <source>
        <dbReference type="EMBL" id="QNI33917.1"/>
    </source>
</evidence>
<proteinExistence type="inferred from homology"/>
<evidence type="ECO:0000313" key="10">
    <source>
        <dbReference type="Proteomes" id="UP000515312"/>
    </source>
</evidence>
<dbReference type="SUPFAM" id="SSF52833">
    <property type="entry name" value="Thioredoxin-like"/>
    <property type="match status" value="1"/>
</dbReference>
<dbReference type="InterPro" id="IPR036249">
    <property type="entry name" value="Thioredoxin-like_sf"/>
</dbReference>
<dbReference type="Gene3D" id="3.40.30.10">
    <property type="entry name" value="Glutaredoxin"/>
    <property type="match status" value="1"/>
</dbReference>
<evidence type="ECO:0000256" key="2">
    <source>
        <dbReference type="ARBA" id="ARBA00022729"/>
    </source>
</evidence>
<feature type="domain" description="Thioredoxin" evidence="8">
    <location>
        <begin position="106"/>
        <end position="324"/>
    </location>
</feature>
<keyword evidence="4" id="KW-1015">Disulfide bond</keyword>
<keyword evidence="2 7" id="KW-0732">Signal</keyword>
<protein>
    <submittedName>
        <fullName evidence="9">Thioredoxin domain-containing protein</fullName>
    </submittedName>
</protein>
<dbReference type="KEGG" id="adin:H7849_08425"/>
<evidence type="ECO:0000256" key="3">
    <source>
        <dbReference type="ARBA" id="ARBA00023002"/>
    </source>
</evidence>
<dbReference type="Proteomes" id="UP000515312">
    <property type="component" value="Chromosome"/>
</dbReference>
<dbReference type="PROSITE" id="PS51352">
    <property type="entry name" value="THIOREDOXIN_2"/>
    <property type="match status" value="1"/>
</dbReference>
<evidence type="ECO:0000256" key="4">
    <source>
        <dbReference type="ARBA" id="ARBA00023157"/>
    </source>
</evidence>
<name>A0A7G8BMZ7_9BACT</name>
<evidence type="ECO:0000259" key="8">
    <source>
        <dbReference type="PROSITE" id="PS51352"/>
    </source>
</evidence>
<feature type="chain" id="PRO_5028864863" evidence="7">
    <location>
        <begin position="21"/>
        <end position="327"/>
    </location>
</feature>
<dbReference type="EMBL" id="CP060394">
    <property type="protein sequence ID" value="QNI33917.1"/>
    <property type="molecule type" value="Genomic_DNA"/>
</dbReference>
<sequence>MQFSVSLRNALFAIALTGMVAPLLHGQTTEEVPSAPSAPAATAAPAPTGPPQFPPVDLANFTSDTPSKDTVNAFLHEFWGYDPERVWQIQAIQKTAAPGVSKVTVLAAQKTNPQIGTLQFFTTPDGQHLISSEVMPFGARPFDAAHKILQTEANGPSRGAASKDLLLVEFADFQCPHCKAVQPTVEKLLQAFPNAHFVFQNLPLTSIHTEAMKAALYSVCVAKLNGNEAFFKFSDLVFQNQEALTPQTSDSTLNDAATKAGVDATKVASCALMPEAKATVEASIKLAQTLNVNETPTLFVNGRGIPMGAAPYETLQKIVAFQSKEDK</sequence>
<evidence type="ECO:0000256" key="6">
    <source>
        <dbReference type="SAM" id="MobiDB-lite"/>
    </source>
</evidence>
<organism evidence="9 10">
    <name type="scientific">Alloacidobacterium dinghuense</name>
    <dbReference type="NCBI Taxonomy" id="2763107"/>
    <lineage>
        <taxon>Bacteria</taxon>
        <taxon>Pseudomonadati</taxon>
        <taxon>Acidobacteriota</taxon>
        <taxon>Terriglobia</taxon>
        <taxon>Terriglobales</taxon>
        <taxon>Acidobacteriaceae</taxon>
        <taxon>Alloacidobacterium</taxon>
    </lineage>
</organism>